<gene>
    <name evidence="1" type="ORF">H7F16_06920</name>
</gene>
<name>A0A842I762_9RHOB</name>
<dbReference type="InterPro" id="IPR029063">
    <property type="entry name" value="SAM-dependent_MTases_sf"/>
</dbReference>
<comment type="caution">
    <text evidence="1">The sequence shown here is derived from an EMBL/GenBank/DDBJ whole genome shotgun (WGS) entry which is preliminary data.</text>
</comment>
<proteinExistence type="predicted"/>
<dbReference type="Proteomes" id="UP000555411">
    <property type="component" value="Unassembled WGS sequence"/>
</dbReference>
<protein>
    <recommendedName>
        <fullName evidence="3">Methyltransferase, FkbM family</fullName>
    </recommendedName>
</protein>
<dbReference type="RefSeq" id="WP_185796856.1">
    <property type="nucleotide sequence ID" value="NZ_JACLQD010000002.1"/>
</dbReference>
<dbReference type="Gene3D" id="3.40.50.150">
    <property type="entry name" value="Vaccinia Virus protein VP39"/>
    <property type="match status" value="1"/>
</dbReference>
<reference evidence="1 2" key="1">
    <citation type="journal article" date="2017" name="Int. J. Syst. Evol. Microbiol.">
        <title>Gemmobacter straminiformis sp. nov., isolated from an artificial fountain.</title>
        <authorList>
            <person name="Kang J.Y."/>
            <person name="Kim M.J."/>
            <person name="Chun J."/>
            <person name="Son K.P."/>
            <person name="Jahng K.Y."/>
        </authorList>
    </citation>
    <scope>NUCLEOTIDE SEQUENCE [LARGE SCALE GENOMIC DNA]</scope>
    <source>
        <strain evidence="1 2">CAM-8</strain>
    </source>
</reference>
<dbReference type="SUPFAM" id="SSF53335">
    <property type="entry name" value="S-adenosyl-L-methionine-dependent methyltransferases"/>
    <property type="match status" value="1"/>
</dbReference>
<dbReference type="EMBL" id="JACLQD010000002">
    <property type="protein sequence ID" value="MBC2835233.1"/>
    <property type="molecule type" value="Genomic_DNA"/>
</dbReference>
<evidence type="ECO:0000313" key="1">
    <source>
        <dbReference type="EMBL" id="MBC2835233.1"/>
    </source>
</evidence>
<sequence length="263" mass="28620">MTQAVARRLGELLKGEPSMGALNAALRHLAKWRAQVLENTLVKRSGEVVLSGPFKGLRYAVRASEGSRNARLIGCYEAGLHKVVEEIVAGGYGLVVDVGSAEGYYATGLAMRMPAARVLARDVDPKAREACAAMAAANGLSERVEIGGAFNHADFAICAGQRTVVVCDIEGAEGELLDPVAAPDLRHADILVEVHEGMRPGLLAQLTGRFSPTHEVLRIDRRLDDSGMPDWTQELGDLDRLLLMWEWRSTPTPWLWMRRRAGA</sequence>
<organism evidence="1 2">
    <name type="scientific">Paragemmobacter straminiformis</name>
    <dbReference type="NCBI Taxonomy" id="2045119"/>
    <lineage>
        <taxon>Bacteria</taxon>
        <taxon>Pseudomonadati</taxon>
        <taxon>Pseudomonadota</taxon>
        <taxon>Alphaproteobacteria</taxon>
        <taxon>Rhodobacterales</taxon>
        <taxon>Paracoccaceae</taxon>
        <taxon>Paragemmobacter</taxon>
    </lineage>
</organism>
<dbReference type="AlphaFoldDB" id="A0A842I762"/>
<accession>A0A842I762</accession>
<evidence type="ECO:0000313" key="2">
    <source>
        <dbReference type="Proteomes" id="UP000555411"/>
    </source>
</evidence>
<keyword evidence="2" id="KW-1185">Reference proteome</keyword>
<evidence type="ECO:0008006" key="3">
    <source>
        <dbReference type="Google" id="ProtNLM"/>
    </source>
</evidence>